<feature type="compositionally biased region" description="Polar residues" evidence="1">
    <location>
        <begin position="20"/>
        <end position="33"/>
    </location>
</feature>
<evidence type="ECO:0000313" key="3">
    <source>
        <dbReference type="Proteomes" id="UP000811255"/>
    </source>
</evidence>
<accession>A0ABS5W6T3</accession>
<dbReference type="EMBL" id="JAHFVK010000002">
    <property type="protein sequence ID" value="MBT2134817.1"/>
    <property type="molecule type" value="Genomic_DNA"/>
</dbReference>
<gene>
    <name evidence="2" type="ORF">KK137_10765</name>
</gene>
<name>A0ABS5W6T3_9SPHN</name>
<dbReference type="Proteomes" id="UP000811255">
    <property type="component" value="Unassembled WGS sequence"/>
</dbReference>
<evidence type="ECO:0000256" key="1">
    <source>
        <dbReference type="SAM" id="MobiDB-lite"/>
    </source>
</evidence>
<reference evidence="2 3" key="1">
    <citation type="submission" date="2021-05" db="EMBL/GenBank/DDBJ databases">
        <title>Croceibacterium sp. LX-88 genome sequence.</title>
        <authorList>
            <person name="Luo X."/>
        </authorList>
    </citation>
    <scope>NUCLEOTIDE SEQUENCE [LARGE SCALE GENOMIC DNA]</scope>
    <source>
        <strain evidence="2 3">LX-88</strain>
    </source>
</reference>
<organism evidence="2 3">
    <name type="scientific">Croceibacterium selenioxidans</name>
    <dbReference type="NCBI Taxonomy" id="2838833"/>
    <lineage>
        <taxon>Bacteria</taxon>
        <taxon>Pseudomonadati</taxon>
        <taxon>Pseudomonadota</taxon>
        <taxon>Alphaproteobacteria</taxon>
        <taxon>Sphingomonadales</taxon>
        <taxon>Erythrobacteraceae</taxon>
        <taxon>Croceibacterium</taxon>
    </lineage>
</organism>
<evidence type="ECO:0000313" key="2">
    <source>
        <dbReference type="EMBL" id="MBT2134817.1"/>
    </source>
</evidence>
<feature type="region of interest" description="Disordered" evidence="1">
    <location>
        <begin position="1"/>
        <end position="43"/>
    </location>
</feature>
<dbReference type="RefSeq" id="WP_214536433.1">
    <property type="nucleotide sequence ID" value="NZ_JAHFVK010000002.1"/>
</dbReference>
<evidence type="ECO:0008006" key="4">
    <source>
        <dbReference type="Google" id="ProtNLM"/>
    </source>
</evidence>
<keyword evidence="3" id="KW-1185">Reference proteome</keyword>
<sequence length="177" mass="18976">MAGTILLAGCGGPGEPAPQASATDRPSVTDTPSEPTPVPATSRAPVVADYPVLSSKDCERVVELYFDAITDGKYALAALVWNDPAIDAARLGAAYRSYQMADFDWQDPEVEGAAGSLYCTVKATLTDADDRSRSPEEGTMVLRRVNDVPGATPDQLRWTIRSSTFVENPEDAQQRQP</sequence>
<comment type="caution">
    <text evidence="2">The sequence shown here is derived from an EMBL/GenBank/DDBJ whole genome shotgun (WGS) entry which is preliminary data.</text>
</comment>
<protein>
    <recommendedName>
        <fullName evidence="4">Lipoprotein</fullName>
    </recommendedName>
</protein>
<proteinExistence type="predicted"/>